<protein>
    <submittedName>
        <fullName evidence="8">Radical SAM protein</fullName>
    </submittedName>
</protein>
<dbReference type="SFLD" id="SFLDG01387">
    <property type="entry name" value="BtrN-like_SPASM_domain_contain"/>
    <property type="match status" value="1"/>
</dbReference>
<evidence type="ECO:0000259" key="7">
    <source>
        <dbReference type="PROSITE" id="PS51918"/>
    </source>
</evidence>
<dbReference type="InterPro" id="IPR058240">
    <property type="entry name" value="rSAM_sf"/>
</dbReference>
<dbReference type="Gene3D" id="3.20.20.70">
    <property type="entry name" value="Aldolase class I"/>
    <property type="match status" value="1"/>
</dbReference>
<dbReference type="Pfam" id="PF04055">
    <property type="entry name" value="Radical_SAM"/>
    <property type="match status" value="1"/>
</dbReference>
<organism evidence="8 9">
    <name type="scientific">Selenomonas timonae</name>
    <dbReference type="NCBI Taxonomy" id="2754044"/>
    <lineage>
        <taxon>Bacteria</taxon>
        <taxon>Bacillati</taxon>
        <taxon>Bacillota</taxon>
        <taxon>Negativicutes</taxon>
        <taxon>Selenomonadales</taxon>
        <taxon>Selenomonadaceae</taxon>
        <taxon>Selenomonas</taxon>
    </lineage>
</organism>
<reference evidence="8 9" key="1">
    <citation type="submission" date="2020-07" db="EMBL/GenBank/DDBJ databases">
        <title>Complete genome and description of Selenomonas timonensis sp. nov., a new bacterium isolated from a gingivitis subject.</title>
        <authorList>
            <person name="Antezack A."/>
        </authorList>
    </citation>
    <scope>NUCLEOTIDE SEQUENCE [LARGE SCALE GENOMIC DNA]</scope>
    <source>
        <strain evidence="8 9">Marseille-Q3039</strain>
    </source>
</reference>
<dbReference type="PANTHER" id="PTHR11228">
    <property type="entry name" value="RADICAL SAM DOMAIN PROTEIN"/>
    <property type="match status" value="1"/>
</dbReference>
<sequence length="339" mass="38829">MASEIKPIYGTERVQLASVLPLATPYSAFVFPTTFCNFKCAYCGHSLGFAEMKKQYDFTPEHMTMETYEKTIEQLAEFPQRLKMLSLTGQGEPLLNPHIADMVRIAKGQDVAERIEIISNASMLRPALADALIDAGLDTLRVSLQGLSSQKYAEICRAKVDFDEFVENIRYFYAHKKTTNLFLKVMDVALDEGEDEKFYELFADCTDRMYIEHMLPAYDGVEMTKDMVIETDRNGIKTDRIYQVCPLAFYMLGVFPNGDVEPCDTIYKPIVLGNVHNGRILDMWHSEQMHEFWRMQLEGRRSENKRCAICCAANDVAHPEDHLDDDADAILARIEELRR</sequence>
<keyword evidence="4" id="KW-0479">Metal-binding</keyword>
<accession>A0A7G7VJJ1</accession>
<dbReference type="InterPro" id="IPR034391">
    <property type="entry name" value="AdoMet-like_SPASM_containing"/>
</dbReference>
<dbReference type="SFLD" id="SFLDG01067">
    <property type="entry name" value="SPASM/twitch_domain_containing"/>
    <property type="match status" value="1"/>
</dbReference>
<dbReference type="CDD" id="cd01335">
    <property type="entry name" value="Radical_SAM"/>
    <property type="match status" value="1"/>
</dbReference>
<keyword evidence="3" id="KW-0949">S-adenosyl-L-methionine</keyword>
<dbReference type="InterPro" id="IPR007197">
    <property type="entry name" value="rSAM"/>
</dbReference>
<feature type="domain" description="Radical SAM core" evidence="7">
    <location>
        <begin position="22"/>
        <end position="246"/>
    </location>
</feature>
<keyword evidence="5" id="KW-0408">Iron</keyword>
<dbReference type="InterPro" id="IPR050377">
    <property type="entry name" value="Radical_SAM_PqqE_MftC-like"/>
</dbReference>
<dbReference type="SUPFAM" id="SSF102114">
    <property type="entry name" value="Radical SAM enzymes"/>
    <property type="match status" value="1"/>
</dbReference>
<evidence type="ECO:0000256" key="1">
    <source>
        <dbReference type="ARBA" id="ARBA00001966"/>
    </source>
</evidence>
<dbReference type="GO" id="GO:0051536">
    <property type="term" value="F:iron-sulfur cluster binding"/>
    <property type="evidence" value="ECO:0007669"/>
    <property type="project" value="UniProtKB-KW"/>
</dbReference>
<dbReference type="AlphaFoldDB" id="A0A7G7VJJ1"/>
<dbReference type="RefSeq" id="WP_185980299.1">
    <property type="nucleotide sequence ID" value="NZ_CP060204.1"/>
</dbReference>
<dbReference type="Pfam" id="PF13186">
    <property type="entry name" value="SPASM"/>
    <property type="match status" value="1"/>
</dbReference>
<dbReference type="CDD" id="cd21109">
    <property type="entry name" value="SPASM"/>
    <property type="match status" value="1"/>
</dbReference>
<dbReference type="GO" id="GO:0046872">
    <property type="term" value="F:metal ion binding"/>
    <property type="evidence" value="ECO:0007669"/>
    <property type="project" value="UniProtKB-KW"/>
</dbReference>
<keyword evidence="2" id="KW-0004">4Fe-4S</keyword>
<dbReference type="InterPro" id="IPR023885">
    <property type="entry name" value="4Fe4S-binding_SPASM_dom"/>
</dbReference>
<name>A0A7G7VJJ1_9FIRM</name>
<keyword evidence="6" id="KW-0411">Iron-sulfur</keyword>
<gene>
    <name evidence="8" type="ORF">H1B31_10660</name>
</gene>
<dbReference type="EMBL" id="CP060204">
    <property type="protein sequence ID" value="QNH54284.1"/>
    <property type="molecule type" value="Genomic_DNA"/>
</dbReference>
<proteinExistence type="predicted"/>
<dbReference type="InterPro" id="IPR013785">
    <property type="entry name" value="Aldolase_TIM"/>
</dbReference>
<evidence type="ECO:0000256" key="3">
    <source>
        <dbReference type="ARBA" id="ARBA00022691"/>
    </source>
</evidence>
<evidence type="ECO:0000256" key="6">
    <source>
        <dbReference type="ARBA" id="ARBA00023014"/>
    </source>
</evidence>
<keyword evidence="9" id="KW-1185">Reference proteome</keyword>
<dbReference type="GO" id="GO:0003824">
    <property type="term" value="F:catalytic activity"/>
    <property type="evidence" value="ECO:0007669"/>
    <property type="project" value="InterPro"/>
</dbReference>
<dbReference type="SFLD" id="SFLDS00029">
    <property type="entry name" value="Radical_SAM"/>
    <property type="match status" value="1"/>
</dbReference>
<evidence type="ECO:0000313" key="9">
    <source>
        <dbReference type="Proteomes" id="UP000515480"/>
    </source>
</evidence>
<dbReference type="Proteomes" id="UP000515480">
    <property type="component" value="Chromosome"/>
</dbReference>
<dbReference type="PROSITE" id="PS51918">
    <property type="entry name" value="RADICAL_SAM"/>
    <property type="match status" value="1"/>
</dbReference>
<comment type="cofactor">
    <cofactor evidence="1">
        <name>[4Fe-4S] cluster</name>
        <dbReference type="ChEBI" id="CHEBI:49883"/>
    </cofactor>
</comment>
<evidence type="ECO:0000313" key="8">
    <source>
        <dbReference type="EMBL" id="QNH54284.1"/>
    </source>
</evidence>
<dbReference type="KEGG" id="stim:H1B31_10660"/>
<evidence type="ECO:0000256" key="4">
    <source>
        <dbReference type="ARBA" id="ARBA00022723"/>
    </source>
</evidence>
<dbReference type="PANTHER" id="PTHR11228:SF7">
    <property type="entry name" value="PQQA PEPTIDE CYCLASE"/>
    <property type="match status" value="1"/>
</dbReference>
<evidence type="ECO:0000256" key="2">
    <source>
        <dbReference type="ARBA" id="ARBA00022485"/>
    </source>
</evidence>
<evidence type="ECO:0000256" key="5">
    <source>
        <dbReference type="ARBA" id="ARBA00023004"/>
    </source>
</evidence>